<evidence type="ECO:0000256" key="2">
    <source>
        <dbReference type="ARBA" id="ARBA00022448"/>
    </source>
</evidence>
<feature type="transmembrane region" description="Helical" evidence="9">
    <location>
        <begin position="99"/>
        <end position="117"/>
    </location>
</feature>
<evidence type="ECO:0000256" key="8">
    <source>
        <dbReference type="ARBA" id="ARBA00037998"/>
    </source>
</evidence>
<dbReference type="OrthoDB" id="9807115at2"/>
<dbReference type="Proteomes" id="UP000184550">
    <property type="component" value="Unassembled WGS sequence"/>
</dbReference>
<dbReference type="GO" id="GO:0006865">
    <property type="term" value="P:amino acid transport"/>
    <property type="evidence" value="ECO:0007669"/>
    <property type="project" value="UniProtKB-KW"/>
</dbReference>
<keyword evidence="3" id="KW-1003">Cell membrane</keyword>
<feature type="transmembrane region" description="Helical" evidence="9">
    <location>
        <begin position="212"/>
        <end position="232"/>
    </location>
</feature>
<dbReference type="PANTHER" id="PTHR11795">
    <property type="entry name" value="BRANCHED-CHAIN AMINO ACID TRANSPORT SYSTEM PERMEASE PROTEIN LIVH"/>
    <property type="match status" value="1"/>
</dbReference>
<keyword evidence="4 9" id="KW-0812">Transmembrane</keyword>
<gene>
    <name evidence="10" type="ORF">PL8927_780029</name>
</gene>
<dbReference type="InterPro" id="IPR052157">
    <property type="entry name" value="BCAA_transport_permease"/>
</dbReference>
<evidence type="ECO:0000256" key="3">
    <source>
        <dbReference type="ARBA" id="ARBA00022475"/>
    </source>
</evidence>
<dbReference type="InterPro" id="IPR001851">
    <property type="entry name" value="ABC_transp_permease"/>
</dbReference>
<evidence type="ECO:0000256" key="5">
    <source>
        <dbReference type="ARBA" id="ARBA00022970"/>
    </source>
</evidence>
<feature type="transmembrane region" description="Helical" evidence="9">
    <location>
        <begin position="67"/>
        <end position="87"/>
    </location>
</feature>
<comment type="subcellular location">
    <subcellularLocation>
        <location evidence="1">Cell membrane</location>
        <topology evidence="1">Multi-pass membrane protein</topology>
    </subcellularLocation>
</comment>
<dbReference type="EMBL" id="CZCU02000155">
    <property type="protein sequence ID" value="VXD23334.1"/>
    <property type="molecule type" value="Genomic_DNA"/>
</dbReference>
<dbReference type="InterPro" id="IPR017779">
    <property type="entry name" value="ABC_UrtB_bac"/>
</dbReference>
<feature type="transmembrane region" description="Helical" evidence="9">
    <location>
        <begin position="154"/>
        <end position="175"/>
    </location>
</feature>
<feature type="transmembrane region" description="Helical" evidence="9">
    <location>
        <begin position="299"/>
        <end position="328"/>
    </location>
</feature>
<dbReference type="NCBIfam" id="TIGR03409">
    <property type="entry name" value="urea_trans_UrtB"/>
    <property type="match status" value="1"/>
</dbReference>
<evidence type="ECO:0000256" key="1">
    <source>
        <dbReference type="ARBA" id="ARBA00004651"/>
    </source>
</evidence>
<comment type="caution">
    <text evidence="10">The sequence shown here is derived from an EMBL/GenBank/DDBJ whole genome shotgun (WGS) entry which is preliminary data.</text>
</comment>
<keyword evidence="5" id="KW-0029">Amino-acid transport</keyword>
<dbReference type="RefSeq" id="WP_083625471.1">
    <property type="nucleotide sequence ID" value="NZ_LR734879.1"/>
</dbReference>
<dbReference type="AlphaFoldDB" id="A0A7Z9BXD9"/>
<comment type="similarity">
    <text evidence="8">Belongs to the binding-protein-dependent transport system permease family. LivHM subfamily.</text>
</comment>
<reference evidence="10" key="1">
    <citation type="submission" date="2019-10" db="EMBL/GenBank/DDBJ databases">
        <authorList>
            <consortium name="Genoscope - CEA"/>
            <person name="William W."/>
        </authorList>
    </citation>
    <scope>NUCLEOTIDE SEQUENCE [LARGE SCALE GENOMIC DNA]</scope>
    <source>
        <strain evidence="10">BBR_PRJEB10992</strain>
    </source>
</reference>
<dbReference type="PANTHER" id="PTHR11795:SF447">
    <property type="entry name" value="ABC TRANSPORTER PERMEASE PROTEIN"/>
    <property type="match status" value="1"/>
</dbReference>
<feature type="transmembrane region" description="Helical" evidence="9">
    <location>
        <begin position="348"/>
        <end position="370"/>
    </location>
</feature>
<accession>A0A7Z9BXD9</accession>
<evidence type="ECO:0000256" key="7">
    <source>
        <dbReference type="ARBA" id="ARBA00023136"/>
    </source>
</evidence>
<evidence type="ECO:0000313" key="10">
    <source>
        <dbReference type="EMBL" id="VXD23334.1"/>
    </source>
</evidence>
<dbReference type="Pfam" id="PF02653">
    <property type="entry name" value="BPD_transp_2"/>
    <property type="match status" value="2"/>
</dbReference>
<feature type="transmembrane region" description="Helical" evidence="9">
    <location>
        <begin position="123"/>
        <end position="142"/>
    </location>
</feature>
<keyword evidence="11" id="KW-1185">Reference proteome</keyword>
<evidence type="ECO:0000256" key="9">
    <source>
        <dbReference type="SAM" id="Phobius"/>
    </source>
</evidence>
<proteinExistence type="inferred from homology"/>
<organism evidence="10 11">
    <name type="scientific">Planktothrix serta PCC 8927</name>
    <dbReference type="NCBI Taxonomy" id="671068"/>
    <lineage>
        <taxon>Bacteria</taxon>
        <taxon>Bacillati</taxon>
        <taxon>Cyanobacteriota</taxon>
        <taxon>Cyanophyceae</taxon>
        <taxon>Oscillatoriophycideae</taxon>
        <taxon>Oscillatoriales</taxon>
        <taxon>Microcoleaceae</taxon>
        <taxon>Planktothrix</taxon>
    </lineage>
</organism>
<keyword evidence="7 9" id="KW-0472">Membrane</keyword>
<name>A0A7Z9BXD9_9CYAN</name>
<keyword evidence="2" id="KW-0813">Transport</keyword>
<evidence type="ECO:0000313" key="11">
    <source>
        <dbReference type="Proteomes" id="UP000184550"/>
    </source>
</evidence>
<dbReference type="CDD" id="cd06582">
    <property type="entry name" value="TM_PBP1_LivH_like"/>
    <property type="match status" value="1"/>
</dbReference>
<sequence>MQDLFIAIFNGISIGSVLLMAALGLAIVFGLMGVINLAHGELIMLGAYTTFVVQNIFKPLGEPLFSTYIIFAIPIAFIVTALVGLALERGVIRFLYGRPLETLLATWGVSLILQQFVRSVSTTFAIGIVIFCLLFFGGLWVLRRRPHWEIIRQWAISVLFLLSSATALSIGLVIGQSQKALAKPWFSDRNVDVTAPPWLRGGLELGNFQVPYSRVFIIILTILCLIVIYWFFNQSNWGLRIRSVTQNRTMSACLGIPTDTVDALTFSIGSGLAGIAGCAITLLGSVGPNTGQNYIVDTFMVVVVGGVGNLLGTVIAAFAIGVTSYLIGSGTLALLLTNLNAAPFFVDFFNFFATTSLAKVLVFVLIIAFLQIKPSGIFPQKGRTAEL</sequence>
<evidence type="ECO:0000256" key="4">
    <source>
        <dbReference type="ARBA" id="ARBA00022692"/>
    </source>
</evidence>
<keyword evidence="6 9" id="KW-1133">Transmembrane helix</keyword>
<feature type="transmembrane region" description="Helical" evidence="9">
    <location>
        <begin position="6"/>
        <end position="35"/>
    </location>
</feature>
<dbReference type="GO" id="GO:0022857">
    <property type="term" value="F:transmembrane transporter activity"/>
    <property type="evidence" value="ECO:0007669"/>
    <property type="project" value="InterPro"/>
</dbReference>
<evidence type="ECO:0000256" key="6">
    <source>
        <dbReference type="ARBA" id="ARBA00022989"/>
    </source>
</evidence>
<protein>
    <submittedName>
        <fullName evidence="10">Leucine/isoleucine/valine transporter subunit membrane component of ABC superfamily, LivH-like</fullName>
    </submittedName>
</protein>
<dbReference type="GO" id="GO:0005886">
    <property type="term" value="C:plasma membrane"/>
    <property type="evidence" value="ECO:0007669"/>
    <property type="project" value="UniProtKB-SubCell"/>
</dbReference>